<proteinExistence type="predicted"/>
<feature type="compositionally biased region" description="Polar residues" evidence="11">
    <location>
        <begin position="189"/>
        <end position="199"/>
    </location>
</feature>
<keyword evidence="9" id="KW-0539">Nucleus</keyword>
<dbReference type="EMBL" id="SRMA01026599">
    <property type="protein sequence ID" value="TRY81742.1"/>
    <property type="molecule type" value="Genomic_DNA"/>
</dbReference>
<feature type="compositionally biased region" description="Polar residues" evidence="11">
    <location>
        <begin position="301"/>
        <end position="318"/>
    </location>
</feature>
<dbReference type="GO" id="GO:0008270">
    <property type="term" value="F:zinc ion binding"/>
    <property type="evidence" value="ECO:0007669"/>
    <property type="project" value="UniProtKB-KW"/>
</dbReference>
<evidence type="ECO:0000259" key="12">
    <source>
        <dbReference type="PROSITE" id="PS50950"/>
    </source>
</evidence>
<feature type="compositionally biased region" description="Basic and acidic residues" evidence="11">
    <location>
        <begin position="114"/>
        <end position="123"/>
    </location>
</feature>
<keyword evidence="5" id="KW-0805">Transcription regulation</keyword>
<keyword evidence="6" id="KW-0175">Coiled coil</keyword>
<dbReference type="AlphaFoldDB" id="A0A553PVM4"/>
<evidence type="ECO:0000256" key="10">
    <source>
        <dbReference type="PROSITE-ProRule" id="PRU00309"/>
    </source>
</evidence>
<feature type="compositionally biased region" description="Low complexity" evidence="11">
    <location>
        <begin position="689"/>
        <end position="700"/>
    </location>
</feature>
<dbReference type="STRING" id="623744.A0A553PVM4"/>
<evidence type="ECO:0000256" key="8">
    <source>
        <dbReference type="ARBA" id="ARBA00023163"/>
    </source>
</evidence>
<feature type="compositionally biased region" description="Basic and acidic residues" evidence="11">
    <location>
        <begin position="130"/>
        <end position="145"/>
    </location>
</feature>
<dbReference type="Gene3D" id="6.10.250.1650">
    <property type="match status" value="1"/>
</dbReference>
<feature type="region of interest" description="Disordered" evidence="11">
    <location>
        <begin position="285"/>
        <end position="321"/>
    </location>
</feature>
<feature type="region of interest" description="Disordered" evidence="11">
    <location>
        <begin position="87"/>
        <end position="145"/>
    </location>
</feature>
<feature type="domain" description="THAP-type" evidence="12">
    <location>
        <begin position="1"/>
        <end position="93"/>
    </location>
</feature>
<reference evidence="13 14" key="1">
    <citation type="journal article" date="2019" name="Sci. Data">
        <title>Hybrid genome assembly and annotation of Danionella translucida.</title>
        <authorList>
            <person name="Kadobianskyi M."/>
            <person name="Schulze L."/>
            <person name="Schuelke M."/>
            <person name="Judkewitz B."/>
        </authorList>
    </citation>
    <scope>NUCLEOTIDE SEQUENCE [LARGE SCALE GENOMIC DNA]</scope>
    <source>
        <strain evidence="13 14">Bolton</strain>
    </source>
</reference>
<gene>
    <name evidence="13" type="ORF">DNTS_031657</name>
</gene>
<feature type="region of interest" description="Disordered" evidence="11">
    <location>
        <begin position="683"/>
        <end position="706"/>
    </location>
</feature>
<sequence length="752" mass="81984">MSSGSTCAVPGCYNNSKKLKSFLESLCVEHQIIRADCPCPAPYALHCMPNKEERKLAWLEALKLKNPPKRVYICSFHFVDKKPTDLHPDPELYLGRDRPQHGKRKQVQEEEDNGEKMSEDAGRQTRSQKRALERDAPASEADVKRVKLERGELGAVDGLKTKSEQANKVASILRAGEVKATIKVEVQTSDEPVDMSTSKSEIKKERPSTPDDDVIVLSDNELPSPCLNGISYSFKKTDAETLMKSSPAERTHIIKQLQEELRLQEAKLVLLKKLRQSQIQKDVVQKSTNSGAAPPPLVRGSFSSTKGPLQISNRNSGTVIPPPLVRGGTQVSKHGSQNTVVMPPLVRGSQPIAVTPQQIANLRQQQQQHSGSGPPPLLLGARTSVPTVQVQGQRIIQQGLIRVANVTNANVLVSQASSTGLKSSGLGSSSSSINANESPASRQAAAKLALRKQLEKTLLEIPPPKPPAPELNFLPSAANNEFIYLVGLEMVVQNLLDTLAKSKQSQSDSVSTSATKEPFTCAQCRTDFTSRWRQEKSNGSILCEQCMSSKQKKALKAEHTSRLKAAFVKALQQEQEIEKHIMQQASTPVSKTTTTSSSSSSPVIKSEHVLVSPQYKQVRTSLPQQTNRVGHYHTTTIKQTPGQLSRSVQQVVSAGARGVSHSFSTSSQLQNAAALVSRPGKHAVRAGEKGTSSSKASTGTWRKQNSGTTGVTMAYVNPSLSVHRTSPVDRQREYLLDMIPSRSISQTANTWK</sequence>
<evidence type="ECO:0000256" key="4">
    <source>
        <dbReference type="ARBA" id="ARBA00022833"/>
    </source>
</evidence>
<accession>A0A553PVM4</accession>
<dbReference type="InterPro" id="IPR000679">
    <property type="entry name" value="Znf_GATA"/>
</dbReference>
<evidence type="ECO:0000313" key="14">
    <source>
        <dbReference type="Proteomes" id="UP000316079"/>
    </source>
</evidence>
<feature type="region of interest" description="Disordered" evidence="11">
    <location>
        <begin position="189"/>
        <end position="213"/>
    </location>
</feature>
<keyword evidence="8" id="KW-0804">Transcription</keyword>
<feature type="region of interest" description="Disordered" evidence="11">
    <location>
        <begin position="417"/>
        <end position="440"/>
    </location>
</feature>
<keyword evidence="2" id="KW-0479">Metal-binding</keyword>
<organism evidence="13 14">
    <name type="scientific">Danionella cerebrum</name>
    <dbReference type="NCBI Taxonomy" id="2873325"/>
    <lineage>
        <taxon>Eukaryota</taxon>
        <taxon>Metazoa</taxon>
        <taxon>Chordata</taxon>
        <taxon>Craniata</taxon>
        <taxon>Vertebrata</taxon>
        <taxon>Euteleostomi</taxon>
        <taxon>Actinopterygii</taxon>
        <taxon>Neopterygii</taxon>
        <taxon>Teleostei</taxon>
        <taxon>Ostariophysi</taxon>
        <taxon>Cypriniformes</taxon>
        <taxon>Danionidae</taxon>
        <taxon>Danioninae</taxon>
        <taxon>Danionella</taxon>
    </lineage>
</organism>
<dbReference type="Proteomes" id="UP000316079">
    <property type="component" value="Unassembled WGS sequence"/>
</dbReference>
<dbReference type="InterPro" id="IPR032346">
    <property type="entry name" value="P66_CC"/>
</dbReference>
<comment type="subcellular location">
    <subcellularLocation>
        <location evidence="1">Nucleus</location>
    </subcellularLocation>
</comment>
<dbReference type="PANTHER" id="PTHR13455:SF3">
    <property type="entry name" value="TRANSCRIPTIONAL REPRESSOR P66-ALPHA"/>
    <property type="match status" value="1"/>
</dbReference>
<evidence type="ECO:0000256" key="3">
    <source>
        <dbReference type="ARBA" id="ARBA00022771"/>
    </source>
</evidence>
<dbReference type="Pfam" id="PF16563">
    <property type="entry name" value="P66_CC"/>
    <property type="match status" value="1"/>
</dbReference>
<dbReference type="OrthoDB" id="8186989at2759"/>
<keyword evidence="7 10" id="KW-0238">DNA-binding</keyword>
<evidence type="ECO:0000256" key="2">
    <source>
        <dbReference type="ARBA" id="ARBA00022723"/>
    </source>
</evidence>
<protein>
    <recommendedName>
        <fullName evidence="12">THAP-type domain-containing protein</fullName>
    </recommendedName>
</protein>
<dbReference type="PANTHER" id="PTHR13455">
    <property type="entry name" value="TRANSCRIPTIONAL REPRESSOR P66-RELATED"/>
    <property type="match status" value="1"/>
</dbReference>
<keyword evidence="4" id="KW-0862">Zinc</keyword>
<dbReference type="InterPro" id="IPR006612">
    <property type="entry name" value="THAP_Znf"/>
</dbReference>
<dbReference type="Pfam" id="PF05485">
    <property type="entry name" value="THAP"/>
    <property type="match status" value="1"/>
</dbReference>
<evidence type="ECO:0000256" key="1">
    <source>
        <dbReference type="ARBA" id="ARBA00004123"/>
    </source>
</evidence>
<dbReference type="SUPFAM" id="SSF57716">
    <property type="entry name" value="Glucocorticoid receptor-like (DNA-binding domain)"/>
    <property type="match status" value="1"/>
</dbReference>
<comment type="caution">
    <text evidence="13">The sequence shown here is derived from an EMBL/GenBank/DDBJ whole genome shotgun (WGS) entry which is preliminary data.</text>
</comment>
<keyword evidence="3 10" id="KW-0863">Zinc-finger</keyword>
<feature type="compositionally biased region" description="Basic and acidic residues" evidence="11">
    <location>
        <begin position="200"/>
        <end position="209"/>
    </location>
</feature>
<feature type="compositionally biased region" description="Low complexity" evidence="11">
    <location>
        <begin position="417"/>
        <end position="432"/>
    </location>
</feature>
<dbReference type="SMART" id="SM00980">
    <property type="entry name" value="THAP"/>
    <property type="match status" value="1"/>
</dbReference>
<feature type="region of interest" description="Disordered" evidence="11">
    <location>
        <begin position="584"/>
        <end position="604"/>
    </location>
</feature>
<dbReference type="GO" id="GO:0016581">
    <property type="term" value="C:NuRD complex"/>
    <property type="evidence" value="ECO:0007669"/>
    <property type="project" value="TreeGrafter"/>
</dbReference>
<feature type="compositionally biased region" description="Basic and acidic residues" evidence="11">
    <location>
        <begin position="87"/>
        <end position="100"/>
    </location>
</feature>
<dbReference type="GO" id="GO:0000122">
    <property type="term" value="P:negative regulation of transcription by RNA polymerase II"/>
    <property type="evidence" value="ECO:0007669"/>
    <property type="project" value="InterPro"/>
</dbReference>
<evidence type="ECO:0000256" key="11">
    <source>
        <dbReference type="SAM" id="MobiDB-lite"/>
    </source>
</evidence>
<keyword evidence="14" id="KW-1185">Reference proteome</keyword>
<evidence type="ECO:0000256" key="7">
    <source>
        <dbReference type="ARBA" id="ARBA00023125"/>
    </source>
</evidence>
<dbReference type="InterPro" id="IPR040386">
    <property type="entry name" value="P66"/>
</dbReference>
<dbReference type="GO" id="GO:0043565">
    <property type="term" value="F:sequence-specific DNA binding"/>
    <property type="evidence" value="ECO:0007669"/>
    <property type="project" value="InterPro"/>
</dbReference>
<name>A0A553PVM4_9TELE</name>
<evidence type="ECO:0000256" key="9">
    <source>
        <dbReference type="ARBA" id="ARBA00023242"/>
    </source>
</evidence>
<dbReference type="Pfam" id="PF00320">
    <property type="entry name" value="GATA"/>
    <property type="match status" value="1"/>
</dbReference>
<evidence type="ECO:0000313" key="13">
    <source>
        <dbReference type="EMBL" id="TRY81742.1"/>
    </source>
</evidence>
<evidence type="ECO:0000256" key="6">
    <source>
        <dbReference type="ARBA" id="ARBA00023054"/>
    </source>
</evidence>
<dbReference type="PROSITE" id="PS50950">
    <property type="entry name" value="ZF_THAP"/>
    <property type="match status" value="1"/>
</dbReference>
<evidence type="ECO:0000256" key="5">
    <source>
        <dbReference type="ARBA" id="ARBA00023015"/>
    </source>
</evidence>
<feature type="compositionally biased region" description="Low complexity" evidence="11">
    <location>
        <begin position="586"/>
        <end position="604"/>
    </location>
</feature>